<name>D4E1F3_SEROD</name>
<dbReference type="AlphaFoldDB" id="D4E1F3"/>
<evidence type="ECO:0000313" key="2">
    <source>
        <dbReference type="Proteomes" id="UP000005723"/>
    </source>
</evidence>
<protein>
    <submittedName>
        <fullName evidence="1">Uncharacterized protein</fullName>
    </submittedName>
</protein>
<comment type="caution">
    <text evidence="1">The sequence shown here is derived from an EMBL/GenBank/DDBJ whole genome shotgun (WGS) entry which is preliminary data.</text>
</comment>
<dbReference type="EMBL" id="ADBY01000032">
    <property type="protein sequence ID" value="EFE96498.1"/>
    <property type="molecule type" value="Genomic_DNA"/>
</dbReference>
<gene>
    <name evidence="1" type="ORF">HMPREF0758_1927</name>
</gene>
<organism evidence="1 2">
    <name type="scientific">Serratia odorifera DSM 4582</name>
    <dbReference type="NCBI Taxonomy" id="667129"/>
    <lineage>
        <taxon>Bacteria</taxon>
        <taxon>Pseudomonadati</taxon>
        <taxon>Pseudomonadota</taxon>
        <taxon>Gammaproteobacteria</taxon>
        <taxon>Enterobacterales</taxon>
        <taxon>Yersiniaceae</taxon>
        <taxon>Serratia</taxon>
    </lineage>
</organism>
<proteinExistence type="predicted"/>
<reference evidence="1 2" key="1">
    <citation type="submission" date="2010-01" db="EMBL/GenBank/DDBJ databases">
        <authorList>
            <person name="Muzny D."/>
            <person name="Qin X."/>
            <person name="Deng J."/>
            <person name="Jiang H."/>
            <person name="Liu Y."/>
            <person name="Qu J."/>
            <person name="Song X.-Z."/>
            <person name="Zhang L."/>
            <person name="Thornton R."/>
            <person name="Coyle M."/>
            <person name="Francisco L."/>
            <person name="Jackson L."/>
            <person name="Javaid M."/>
            <person name="Korchina V."/>
            <person name="Kovar C."/>
            <person name="Mata R."/>
            <person name="Mathew T."/>
            <person name="Ngo R."/>
            <person name="Nguyen L."/>
            <person name="Nguyen N."/>
            <person name="Okwuonu G."/>
            <person name="Ongeri F."/>
            <person name="Pham C."/>
            <person name="Simmons D."/>
            <person name="Wilczek-Boney K."/>
            <person name="Hale W."/>
            <person name="Jakkamsetti A."/>
            <person name="Pham P."/>
            <person name="Ruth R."/>
            <person name="San Lucas F."/>
            <person name="Warren J."/>
            <person name="Zhang J."/>
            <person name="Zhao Z."/>
            <person name="Zhou C."/>
            <person name="Zhu D."/>
            <person name="Lee S."/>
            <person name="Bess C."/>
            <person name="Blankenburg K."/>
            <person name="Forbes L."/>
            <person name="Fu Q."/>
            <person name="Gubbala S."/>
            <person name="Hirani K."/>
            <person name="Jayaseelan J.C."/>
            <person name="Lara F."/>
            <person name="Munidasa M."/>
            <person name="Palculict T."/>
            <person name="Patil S."/>
            <person name="Pu L.-L."/>
            <person name="Saada N."/>
            <person name="Tang L."/>
            <person name="Weissenberger G."/>
            <person name="Zhu Y."/>
            <person name="Hemphill L."/>
            <person name="Shang Y."/>
            <person name="Youmans B."/>
            <person name="Ayvaz T."/>
            <person name="Ross M."/>
            <person name="Santibanez J."/>
            <person name="Aqrawi P."/>
            <person name="Gross S."/>
            <person name="Joshi V."/>
            <person name="Fowler G."/>
            <person name="Nazareth L."/>
            <person name="Reid J."/>
            <person name="Worley K."/>
            <person name="Petrosino J."/>
            <person name="Highlander S."/>
            <person name="Gibbs R."/>
        </authorList>
    </citation>
    <scope>NUCLEOTIDE SEQUENCE [LARGE SCALE GENOMIC DNA]</scope>
    <source>
        <strain evidence="1 2">DSM 4582</strain>
    </source>
</reference>
<sequence length="46" mass="5137">MFIKSSVILLYIQSLLTELKNDSRKNEVDLIDLNSAKNGGNPVTPF</sequence>
<accession>D4E1F3</accession>
<evidence type="ECO:0000313" key="1">
    <source>
        <dbReference type="EMBL" id="EFE96498.1"/>
    </source>
</evidence>
<keyword evidence="2" id="KW-1185">Reference proteome</keyword>
<dbReference type="HOGENOM" id="CLU_3188922_0_0_6"/>
<dbReference type="Proteomes" id="UP000005723">
    <property type="component" value="Unassembled WGS sequence"/>
</dbReference>